<organism evidence="1">
    <name type="scientific">marine sediment metagenome</name>
    <dbReference type="NCBI Taxonomy" id="412755"/>
    <lineage>
        <taxon>unclassified sequences</taxon>
        <taxon>metagenomes</taxon>
        <taxon>ecological metagenomes</taxon>
    </lineage>
</organism>
<feature type="non-terminal residue" evidence="1">
    <location>
        <position position="1"/>
    </location>
</feature>
<gene>
    <name evidence="1" type="ORF">S12H4_54761</name>
</gene>
<dbReference type="SUPFAM" id="SSF53784">
    <property type="entry name" value="Phosphofructokinase"/>
    <property type="match status" value="1"/>
</dbReference>
<proteinExistence type="predicted"/>
<dbReference type="EMBL" id="BARW01035047">
    <property type="protein sequence ID" value="GAJ12905.1"/>
    <property type="molecule type" value="Genomic_DNA"/>
</dbReference>
<dbReference type="InterPro" id="IPR035966">
    <property type="entry name" value="PKF_sf"/>
</dbReference>
<dbReference type="PANTHER" id="PTHR45770">
    <property type="entry name" value="ATP-DEPENDENT 6-PHOSPHOFRUCTOKINASE 1"/>
    <property type="match status" value="1"/>
</dbReference>
<evidence type="ECO:0000313" key="1">
    <source>
        <dbReference type="EMBL" id="GAJ12905.1"/>
    </source>
</evidence>
<dbReference type="GO" id="GO:0003872">
    <property type="term" value="F:6-phosphofructokinase activity"/>
    <property type="evidence" value="ECO:0007669"/>
    <property type="project" value="InterPro"/>
</dbReference>
<protein>
    <recommendedName>
        <fullName evidence="2">Phosphofructokinase domain-containing protein</fullName>
    </recommendedName>
</protein>
<evidence type="ECO:0008006" key="2">
    <source>
        <dbReference type="Google" id="ProtNLM"/>
    </source>
</evidence>
<dbReference type="AlphaFoldDB" id="X1VSV6"/>
<accession>X1VSV6</accession>
<name>X1VSV6_9ZZZZ</name>
<dbReference type="InterPro" id="IPR050929">
    <property type="entry name" value="PFKA"/>
</dbReference>
<reference evidence="1" key="1">
    <citation type="journal article" date="2014" name="Front. Microbiol.">
        <title>High frequency of phylogenetically diverse reductive dehalogenase-homologous genes in deep subseafloor sedimentary metagenomes.</title>
        <authorList>
            <person name="Kawai M."/>
            <person name="Futagami T."/>
            <person name="Toyoda A."/>
            <person name="Takaki Y."/>
            <person name="Nishi S."/>
            <person name="Hori S."/>
            <person name="Arai W."/>
            <person name="Tsubouchi T."/>
            <person name="Morono Y."/>
            <person name="Uchiyama I."/>
            <person name="Ito T."/>
            <person name="Fujiyama A."/>
            <person name="Inagaki F."/>
            <person name="Takami H."/>
        </authorList>
    </citation>
    <scope>NUCLEOTIDE SEQUENCE</scope>
    <source>
        <strain evidence="1">Expedition CK06-06</strain>
    </source>
</reference>
<sequence>LLERPKYPNVSIPAGMPLLLKYIDPSYIIRSSPANSDDSIFCNQLARNAVHAGMSGRTKMVPGTWNNTFTHVPMTAVISEKKQLDPTGSEWLSVLETTGQPASMKN</sequence>
<comment type="caution">
    <text evidence="1">The sequence shown here is derived from an EMBL/GenBank/DDBJ whole genome shotgun (WGS) entry which is preliminary data.</text>
</comment>